<feature type="transmembrane region" description="Helical" evidence="1">
    <location>
        <begin position="50"/>
        <end position="68"/>
    </location>
</feature>
<protein>
    <submittedName>
        <fullName evidence="3">EamA family transporter</fullName>
    </submittedName>
</protein>
<feature type="transmembrane region" description="Helical" evidence="1">
    <location>
        <begin position="267"/>
        <end position="285"/>
    </location>
</feature>
<sequence>MTTSRTDSVFKGLGLRLIAILCLSTMSALIKLAETRGATLVETMFHRQLWAVPIVAAWIMMGPGLGSIRTKRFGAHVTRTAIGLTGMVFTFGAVLLLPLAEATTLQFTVPIFATLLGALVLREKTGWHRWGAVVIGFAGVLVVAQPGSGQFPLFGAVVGLIAALFVAIVAITLRQIGKTESAGTTVFWFSVLSLPPLGIVYAFQLQSHDWVTWSNLVAIGLVGGVAQLALTASVRFAPVSTVIPMDYSSLLWGTFYGWLIFSAWPTPWTWLGAPIIIASGLYIVWRERVLHVRNTESVSDAAAS</sequence>
<dbReference type="SUPFAM" id="SSF103481">
    <property type="entry name" value="Multidrug resistance efflux transporter EmrE"/>
    <property type="match status" value="2"/>
</dbReference>
<feature type="transmembrane region" description="Helical" evidence="1">
    <location>
        <begin position="242"/>
        <end position="261"/>
    </location>
</feature>
<keyword evidence="1" id="KW-0472">Membrane</keyword>
<feature type="transmembrane region" description="Helical" evidence="1">
    <location>
        <begin position="210"/>
        <end position="230"/>
    </location>
</feature>
<dbReference type="OrthoDB" id="9812899at2"/>
<keyword evidence="1" id="KW-0812">Transmembrane</keyword>
<proteinExistence type="predicted"/>
<feature type="transmembrane region" description="Helical" evidence="1">
    <location>
        <begin position="105"/>
        <end position="121"/>
    </location>
</feature>
<dbReference type="PANTHER" id="PTHR22911:SF103">
    <property type="entry name" value="BLR2811 PROTEIN"/>
    <property type="match status" value="1"/>
</dbReference>
<dbReference type="InterPro" id="IPR037185">
    <property type="entry name" value="EmrE-like"/>
</dbReference>
<dbReference type="AlphaFoldDB" id="A0A2K8ME66"/>
<evidence type="ECO:0000313" key="3">
    <source>
        <dbReference type="EMBL" id="ATY32190.1"/>
    </source>
</evidence>
<feature type="transmembrane region" description="Helical" evidence="1">
    <location>
        <begin position="80"/>
        <end position="99"/>
    </location>
</feature>
<dbReference type="Pfam" id="PF00892">
    <property type="entry name" value="EamA"/>
    <property type="match status" value="2"/>
</dbReference>
<feature type="domain" description="EamA" evidence="2">
    <location>
        <begin position="154"/>
        <end position="283"/>
    </location>
</feature>
<name>A0A2K8ME66_9SPHN</name>
<accession>A0A2K8ME66</accession>
<feature type="transmembrane region" description="Helical" evidence="1">
    <location>
        <begin position="12"/>
        <end position="30"/>
    </location>
</feature>
<evidence type="ECO:0000313" key="4">
    <source>
        <dbReference type="Proteomes" id="UP000229081"/>
    </source>
</evidence>
<organism evidence="3 4">
    <name type="scientific">Sphingomonas psychrotolerans</name>
    <dbReference type="NCBI Taxonomy" id="1327635"/>
    <lineage>
        <taxon>Bacteria</taxon>
        <taxon>Pseudomonadati</taxon>
        <taxon>Pseudomonadota</taxon>
        <taxon>Alphaproteobacteria</taxon>
        <taxon>Sphingomonadales</taxon>
        <taxon>Sphingomonadaceae</taxon>
        <taxon>Sphingomonas</taxon>
    </lineage>
</organism>
<reference evidence="3 4" key="1">
    <citation type="submission" date="2017-11" db="EMBL/GenBank/DDBJ databases">
        <title>Complete genome sequence of Sphingomonas sp. Strain Cra20, a psychrotolerant potential plant growth promoting rhizobacteria.</title>
        <authorList>
            <person name="Luo Y."/>
        </authorList>
    </citation>
    <scope>NUCLEOTIDE SEQUENCE [LARGE SCALE GENOMIC DNA]</scope>
    <source>
        <strain evidence="3 4">Cra20</strain>
    </source>
</reference>
<feature type="domain" description="EamA" evidence="2">
    <location>
        <begin position="12"/>
        <end position="143"/>
    </location>
</feature>
<dbReference type="Proteomes" id="UP000229081">
    <property type="component" value="Chromosome"/>
</dbReference>
<keyword evidence="4" id="KW-1185">Reference proteome</keyword>
<keyword evidence="1" id="KW-1133">Transmembrane helix</keyword>
<evidence type="ECO:0000259" key="2">
    <source>
        <dbReference type="Pfam" id="PF00892"/>
    </source>
</evidence>
<dbReference type="GO" id="GO:0016020">
    <property type="term" value="C:membrane"/>
    <property type="evidence" value="ECO:0007669"/>
    <property type="project" value="InterPro"/>
</dbReference>
<dbReference type="PANTHER" id="PTHR22911">
    <property type="entry name" value="ACYL-MALONYL CONDENSING ENZYME-RELATED"/>
    <property type="match status" value="1"/>
</dbReference>
<dbReference type="KEGG" id="sphc:CVN68_09545"/>
<feature type="transmembrane region" description="Helical" evidence="1">
    <location>
        <begin position="153"/>
        <end position="173"/>
    </location>
</feature>
<feature type="transmembrane region" description="Helical" evidence="1">
    <location>
        <begin position="130"/>
        <end position="147"/>
    </location>
</feature>
<dbReference type="EMBL" id="CP024923">
    <property type="protein sequence ID" value="ATY32190.1"/>
    <property type="molecule type" value="Genomic_DNA"/>
</dbReference>
<feature type="transmembrane region" description="Helical" evidence="1">
    <location>
        <begin position="185"/>
        <end position="204"/>
    </location>
</feature>
<gene>
    <name evidence="3" type="ORF">CVN68_09545</name>
</gene>
<dbReference type="InterPro" id="IPR000620">
    <property type="entry name" value="EamA_dom"/>
</dbReference>
<evidence type="ECO:0000256" key="1">
    <source>
        <dbReference type="SAM" id="Phobius"/>
    </source>
</evidence>